<dbReference type="InterPro" id="IPR012334">
    <property type="entry name" value="Pectin_lyas_fold"/>
</dbReference>
<dbReference type="PRINTS" id="PR00313">
    <property type="entry name" value="CABNDNGRPT"/>
</dbReference>
<evidence type="ECO:0000256" key="3">
    <source>
        <dbReference type="ARBA" id="ARBA00022729"/>
    </source>
</evidence>
<feature type="region of interest" description="Disordered" evidence="5">
    <location>
        <begin position="766"/>
        <end position="788"/>
    </location>
</feature>
<accession>A0ABY8FFJ5</accession>
<name>A0ABY8FFJ5_9HYPH</name>
<dbReference type="InterPro" id="IPR001343">
    <property type="entry name" value="Hemolysn_Ca-bd"/>
</dbReference>
<dbReference type="InterPro" id="IPR055401">
    <property type="entry name" value="CEMIP_beta-hel_dom"/>
</dbReference>
<evidence type="ECO:0000256" key="2">
    <source>
        <dbReference type="ARBA" id="ARBA00022475"/>
    </source>
</evidence>
<keyword evidence="4" id="KW-0325">Glycoprotein</keyword>
<dbReference type="PANTHER" id="PTHR46769">
    <property type="entry name" value="POLYCYSTIC KIDNEY AND HEPATIC DISEASE 1 (AUTOSOMAL RECESSIVE)-LIKE 1"/>
    <property type="match status" value="1"/>
</dbReference>
<feature type="domain" description="G8" evidence="6">
    <location>
        <begin position="786"/>
        <end position="913"/>
    </location>
</feature>
<dbReference type="InterPro" id="IPR018511">
    <property type="entry name" value="Hemolysin-typ_Ca-bd_CS"/>
</dbReference>
<dbReference type="SUPFAM" id="SSF51120">
    <property type="entry name" value="beta-Roll"/>
    <property type="match status" value="3"/>
</dbReference>
<dbReference type="RefSeq" id="WP_265683703.1">
    <property type="nucleotide sequence ID" value="NZ_CP120863.1"/>
</dbReference>
<evidence type="ECO:0000256" key="1">
    <source>
        <dbReference type="ARBA" id="ARBA00004236"/>
    </source>
</evidence>
<dbReference type="SMART" id="SM01225">
    <property type="entry name" value="G8"/>
    <property type="match status" value="1"/>
</dbReference>
<feature type="region of interest" description="Disordered" evidence="5">
    <location>
        <begin position="1153"/>
        <end position="1176"/>
    </location>
</feature>
<dbReference type="PANTHER" id="PTHR46769:SF2">
    <property type="entry name" value="FIBROCYSTIN-L ISOFORM 2 PRECURSOR-RELATED"/>
    <property type="match status" value="1"/>
</dbReference>
<dbReference type="Gene3D" id="2.150.10.10">
    <property type="entry name" value="Serralysin-like metalloprotease, C-terminal"/>
    <property type="match status" value="5"/>
</dbReference>
<dbReference type="Proteomes" id="UP001209803">
    <property type="component" value="Chromosome"/>
</dbReference>
<dbReference type="EMBL" id="CP120863">
    <property type="protein sequence ID" value="WFE91338.1"/>
    <property type="molecule type" value="Genomic_DNA"/>
</dbReference>
<dbReference type="Gene3D" id="2.160.20.10">
    <property type="entry name" value="Single-stranded right-handed beta-helix, Pectin lyase-like"/>
    <property type="match status" value="1"/>
</dbReference>
<dbReference type="PROSITE" id="PS51484">
    <property type="entry name" value="G8"/>
    <property type="match status" value="1"/>
</dbReference>
<evidence type="ECO:0000256" key="5">
    <source>
        <dbReference type="SAM" id="MobiDB-lite"/>
    </source>
</evidence>
<gene>
    <name evidence="7" type="ORF">K1718_08260</name>
</gene>
<proteinExistence type="predicted"/>
<dbReference type="SUPFAM" id="SSF51126">
    <property type="entry name" value="Pectin lyase-like"/>
    <property type="match status" value="1"/>
</dbReference>
<keyword evidence="8" id="KW-1185">Reference proteome</keyword>
<dbReference type="Pfam" id="PF24606">
    <property type="entry name" value="CEMIP_beta-hel"/>
    <property type="match status" value="1"/>
</dbReference>
<feature type="compositionally biased region" description="Low complexity" evidence="5">
    <location>
        <begin position="423"/>
        <end position="436"/>
    </location>
</feature>
<dbReference type="InterPro" id="IPR052387">
    <property type="entry name" value="Fibrocystin"/>
</dbReference>
<dbReference type="InterPro" id="IPR011049">
    <property type="entry name" value="Serralysin-like_metalloprot_C"/>
</dbReference>
<feature type="region of interest" description="Disordered" evidence="5">
    <location>
        <begin position="416"/>
        <end position="436"/>
    </location>
</feature>
<keyword evidence="2" id="KW-1003">Cell membrane</keyword>
<evidence type="ECO:0000256" key="4">
    <source>
        <dbReference type="ARBA" id="ARBA00023180"/>
    </source>
</evidence>
<dbReference type="Pfam" id="PF10162">
    <property type="entry name" value="G8"/>
    <property type="match status" value="1"/>
</dbReference>
<dbReference type="InterPro" id="IPR019316">
    <property type="entry name" value="G8_domain"/>
</dbReference>
<evidence type="ECO:0000313" key="8">
    <source>
        <dbReference type="Proteomes" id="UP001209803"/>
    </source>
</evidence>
<evidence type="ECO:0000313" key="7">
    <source>
        <dbReference type="EMBL" id="WFE91338.1"/>
    </source>
</evidence>
<organism evidence="7 8">
    <name type="scientific">Roseibium porphyridii</name>
    <dbReference type="NCBI Taxonomy" id="2866279"/>
    <lineage>
        <taxon>Bacteria</taxon>
        <taxon>Pseudomonadati</taxon>
        <taxon>Pseudomonadota</taxon>
        <taxon>Alphaproteobacteria</taxon>
        <taxon>Hyphomicrobiales</taxon>
        <taxon>Stappiaceae</taxon>
        <taxon>Roseibium</taxon>
    </lineage>
</organism>
<evidence type="ECO:0000259" key="6">
    <source>
        <dbReference type="PROSITE" id="PS51484"/>
    </source>
</evidence>
<comment type="subcellular location">
    <subcellularLocation>
        <location evidence="1">Cell membrane</location>
    </subcellularLocation>
</comment>
<dbReference type="Pfam" id="PF00353">
    <property type="entry name" value="HemolysinCabind"/>
    <property type="match status" value="7"/>
</dbReference>
<feature type="region of interest" description="Disordered" evidence="5">
    <location>
        <begin position="1095"/>
        <end position="1133"/>
    </location>
</feature>
<dbReference type="InterPro" id="IPR011050">
    <property type="entry name" value="Pectin_lyase_fold/virulence"/>
</dbReference>
<feature type="compositionally biased region" description="Gly residues" evidence="5">
    <location>
        <begin position="1109"/>
        <end position="1131"/>
    </location>
</feature>
<sequence length="1288" mass="137567">MMPTIKDNNAFLMAMGQGSRIEIHAQDAEKESWVQLAKTAEAGSSFLTLSGKTKWQAGDRVALASTSQDAHEAEEAVIKKVTVNANGTTTLTLDAPLKYTHFGEKQTYDNGKSGADYREWTVDTRAEVGLLSRNVKIQGDEDSKADGYGGHTMVMNGAEMHISGAEFYLMGQKGLMGRYPLHWHMNGNVKGEYVENSSVHHSFNKGITLHGIQNAWIEDNVVFDTIGHGYFLEDGSEFGNVLKDNLGFVTRQTETAAGASHKSDFTGVSTFWLTNPQNHMVGNHAAGSDNSGIWFTHQDKVMGTSATVDEHKGYAPKHRIHGVFDDNTSHSNSVNGLAHAQSINEANGTFSDSHYKGDFLIEDFTTYKSGDQGIWTRSTSGVIIDNSVFADNKSGSFLAGRHLVKDSLFVGRSKNVTNDSDSESSGSSQFGAASGEGVRGHQFYDSPVALDGVHFAGFTNDKDSALLAGSGFHRRTNNSTKDLTFEDDTPGHNRMDRFLGPGNRSPEDTNAATFALVDLDGSLAGTRGASITQKIIDRFPGDRIDVLEQGTTGFNALGNARFDSQQNLWVNSGNVDFGIQRFDTSAGKRVKLEIERSDNGAKLLLNEDTGGNNVYLDLVAIEDRGQTSGTGFDHYTVRYPDGLPNVIDVELRDMKKGSAVYYKFVDLPTGLTVRGADQVGGLGALKSADGTAYFRNGDTLYVKAVADVGESVPNVPDTRVAKDNYGDEFQLHIKNSGAYNASGNNAPQDADTTVFDPYILPIPEKPESTSVTSEISSGDDRWSSNASWQGRKPRMEDIVVIGKDDRLVLNENARVKGIIIDGGELLVEDAKDLSLTADWILVINSGLFQVGTEDKPHKHDFTLTLTGDDPKNDVHFANLLKPGAAGVVHSVDNNDGEAFAGTERDQDLNGLAITGDRQFGGDRDDVFQGTDHNDLLLGGAGDDQLYGKAGDDLLKGEAGADALYGQDGNDTLYGGWADDTLNGGDGNDRLYGGTGKNQLQGGEGNDTIYGGGYADKAYGGGGNDTIWSSWGDDLLNGGDGADHLYGGTGNDLLFGGDQDDRLYGEAGADELHGQDGNDTLYGGWADDKLNGGDGDDFLHGGTGKNQLNGGEGNDTIYGGGDVDKAQGGGGNDTIRGSWGADFLSGGTGNDKLFGDTGNDELRGGADNDQLFGGAGNDTLQGDAGVDLHIDGTGLDKITDWDPSADSFVFVPDGELDELHGLRGGGKLYFEDISQLTAERSGIDLTVKIEGVAEVVLKNFHGANTKQDLLDMGLLFEHSALSPAVQDLF</sequence>
<reference evidence="7 8" key="1">
    <citation type="submission" date="2023-03" db="EMBL/GenBank/DDBJ databases">
        <title>Roseibium porphyridii sp. nov. and Roseibium rhodosorbium sp. nov. isolated from marine algae, Porphyridium cruentum and Rhodosorus marinus, respectively.</title>
        <authorList>
            <person name="Lee M.W."/>
            <person name="Choi B.J."/>
            <person name="Lee J.K."/>
            <person name="Choi D.G."/>
            <person name="Baek J.H."/>
            <person name="Bayburt H."/>
            <person name="Kim J.M."/>
            <person name="Han D.M."/>
            <person name="Kim K.H."/>
            <person name="Jeon C.O."/>
        </authorList>
    </citation>
    <scope>NUCLEOTIDE SEQUENCE [LARGE SCALE GENOMIC DNA]</scope>
    <source>
        <strain evidence="7 8">KMA01</strain>
    </source>
</reference>
<protein>
    <submittedName>
        <fullName evidence="7">G8 domain-containing protein</fullName>
    </submittedName>
</protein>
<keyword evidence="2" id="KW-0472">Membrane</keyword>
<keyword evidence="3" id="KW-0732">Signal</keyword>
<dbReference type="PROSITE" id="PS00330">
    <property type="entry name" value="HEMOLYSIN_CALCIUM"/>
    <property type="match status" value="1"/>
</dbReference>